<dbReference type="InterPro" id="IPR000182">
    <property type="entry name" value="GNAT_dom"/>
</dbReference>
<name>A0A1H0PUX4_9CLOT</name>
<feature type="domain" description="N-acetyltransferase" evidence="1">
    <location>
        <begin position="20"/>
        <end position="154"/>
    </location>
</feature>
<proteinExistence type="predicted"/>
<dbReference type="CDD" id="cd04301">
    <property type="entry name" value="NAT_SF"/>
    <property type="match status" value="1"/>
</dbReference>
<evidence type="ECO:0000259" key="1">
    <source>
        <dbReference type="PROSITE" id="PS51186"/>
    </source>
</evidence>
<sequence>MNEIIRLQVALETDAEQIRNMMVEIERDETDRWYDNDERPFIPGYDSINMQKYHMWDKKYYKIMYDDILAGVLLISYTGREHARVDRFYIEPTFQNKGIGSKVITLIEGMYPMVRLWTLDTIQKSIRNHKFYEKNGYEKIGEDEDERYYCKTISEPIKEINRFNSDEDFSNQNFIQCNMQNVDIYDVNMRDSGFTNMNLESGIYQNSNLSNTRFTNVNMSNAVLGDSNMNKIEICHVSLADAYIHDTNLGFEEQKAPLIMERCELRSSRIVDSNLQDLSICNCNIEGMKIDGILVSDLINIYKSSLKTEINKM</sequence>
<reference evidence="2 3" key="1">
    <citation type="submission" date="2016-10" db="EMBL/GenBank/DDBJ databases">
        <authorList>
            <person name="de Groot N.N."/>
        </authorList>
    </citation>
    <scope>NUCLEOTIDE SEQUENCE [LARGE SCALE GENOMIC DNA]</scope>
    <source>
        <strain evidence="2 3">DSM 12272</strain>
    </source>
</reference>
<evidence type="ECO:0000313" key="3">
    <source>
        <dbReference type="Proteomes" id="UP000198597"/>
    </source>
</evidence>
<dbReference type="InterPro" id="IPR016181">
    <property type="entry name" value="Acyl_CoA_acyltransferase"/>
</dbReference>
<dbReference type="EMBL" id="FNJM01000002">
    <property type="protein sequence ID" value="SDP08957.1"/>
    <property type="molecule type" value="Genomic_DNA"/>
</dbReference>
<dbReference type="Gene3D" id="2.160.20.80">
    <property type="entry name" value="E3 ubiquitin-protein ligase SopA"/>
    <property type="match status" value="1"/>
</dbReference>
<dbReference type="Pfam" id="PF00805">
    <property type="entry name" value="Pentapeptide"/>
    <property type="match status" value="1"/>
</dbReference>
<keyword evidence="3" id="KW-1185">Reference proteome</keyword>
<dbReference type="SUPFAM" id="SSF141571">
    <property type="entry name" value="Pentapeptide repeat-like"/>
    <property type="match status" value="1"/>
</dbReference>
<dbReference type="AlphaFoldDB" id="A0A1H0PUX4"/>
<dbReference type="InterPro" id="IPR001646">
    <property type="entry name" value="5peptide_repeat"/>
</dbReference>
<accession>A0A1H0PUX4</accession>
<dbReference type="GO" id="GO:0016747">
    <property type="term" value="F:acyltransferase activity, transferring groups other than amino-acyl groups"/>
    <property type="evidence" value="ECO:0007669"/>
    <property type="project" value="InterPro"/>
</dbReference>
<dbReference type="Proteomes" id="UP000198597">
    <property type="component" value="Unassembled WGS sequence"/>
</dbReference>
<dbReference type="Pfam" id="PF13508">
    <property type="entry name" value="Acetyltransf_7"/>
    <property type="match status" value="1"/>
</dbReference>
<evidence type="ECO:0000313" key="2">
    <source>
        <dbReference type="EMBL" id="SDP08957.1"/>
    </source>
</evidence>
<protein>
    <submittedName>
        <fullName evidence="2">Pentapeptide repeat-containing protein</fullName>
    </submittedName>
</protein>
<dbReference type="STRING" id="94869.SAMN04488529_10287"/>
<dbReference type="Gene3D" id="3.40.630.30">
    <property type="match status" value="1"/>
</dbReference>
<dbReference type="RefSeq" id="WP_089966711.1">
    <property type="nucleotide sequence ID" value="NZ_FNJM01000002.1"/>
</dbReference>
<gene>
    <name evidence="2" type="ORF">SAMN04488529_10287</name>
</gene>
<dbReference type="SUPFAM" id="SSF55729">
    <property type="entry name" value="Acyl-CoA N-acyltransferases (Nat)"/>
    <property type="match status" value="1"/>
</dbReference>
<dbReference type="OrthoDB" id="9786032at2"/>
<dbReference type="PROSITE" id="PS51186">
    <property type="entry name" value="GNAT"/>
    <property type="match status" value="1"/>
</dbReference>
<organism evidence="2 3">
    <name type="scientific">Clostridium gasigenes</name>
    <dbReference type="NCBI Taxonomy" id="94869"/>
    <lineage>
        <taxon>Bacteria</taxon>
        <taxon>Bacillati</taxon>
        <taxon>Bacillota</taxon>
        <taxon>Clostridia</taxon>
        <taxon>Eubacteriales</taxon>
        <taxon>Clostridiaceae</taxon>
        <taxon>Clostridium</taxon>
    </lineage>
</organism>